<dbReference type="AlphaFoldDB" id="A0AAD6GSD0"/>
<keyword evidence="2" id="KW-1185">Reference proteome</keyword>
<gene>
    <name evidence="1" type="ORF">N7537_012104</name>
</gene>
<accession>A0AAD6GSD0</accession>
<reference evidence="1" key="2">
    <citation type="submission" date="2023-01" db="EMBL/GenBank/DDBJ databases">
        <authorList>
            <person name="Petersen C."/>
        </authorList>
    </citation>
    <scope>NUCLEOTIDE SEQUENCE</scope>
    <source>
        <strain evidence="1">IBT 12815</strain>
    </source>
</reference>
<dbReference type="EMBL" id="JAQJAE010000006">
    <property type="protein sequence ID" value="KAJ5589426.1"/>
    <property type="molecule type" value="Genomic_DNA"/>
</dbReference>
<dbReference type="GO" id="GO:0016787">
    <property type="term" value="F:hydrolase activity"/>
    <property type="evidence" value="ECO:0007669"/>
    <property type="project" value="UniProtKB-KW"/>
</dbReference>
<dbReference type="RefSeq" id="XP_056748445.1">
    <property type="nucleotide sequence ID" value="XM_056903158.1"/>
</dbReference>
<evidence type="ECO:0000313" key="2">
    <source>
        <dbReference type="Proteomes" id="UP001213799"/>
    </source>
</evidence>
<proteinExistence type="predicted"/>
<dbReference type="Proteomes" id="UP001213799">
    <property type="component" value="Unassembled WGS sequence"/>
</dbReference>
<name>A0AAD6GSD0_9EURO</name>
<keyword evidence="1" id="KW-0378">Hydrolase</keyword>
<reference evidence="1" key="1">
    <citation type="journal article" date="2023" name="IMA Fungus">
        <title>Comparative genomic study of the Penicillium genus elucidates a diverse pangenome and 15 lateral gene transfer events.</title>
        <authorList>
            <person name="Petersen C."/>
            <person name="Sorensen T."/>
            <person name="Nielsen M.R."/>
            <person name="Sondergaard T.E."/>
            <person name="Sorensen J.L."/>
            <person name="Fitzpatrick D.A."/>
            <person name="Frisvad J.C."/>
            <person name="Nielsen K.L."/>
        </authorList>
    </citation>
    <scope>NUCLEOTIDE SEQUENCE</scope>
    <source>
        <strain evidence="1">IBT 12815</strain>
    </source>
</reference>
<protein>
    <submittedName>
        <fullName evidence="1">Glycoside hydrolase superfamily</fullName>
    </submittedName>
</protein>
<evidence type="ECO:0000313" key="1">
    <source>
        <dbReference type="EMBL" id="KAJ5589426.1"/>
    </source>
</evidence>
<sequence>MSKYKGNFSHIHFTSANITADMKVDVEDIKFSFNAFVKLEGSKCILSFDAIEAAEMQKVIDAADQIRRQRRNP</sequence>
<organism evidence="1 2">
    <name type="scientific">Penicillium hordei</name>
    <dbReference type="NCBI Taxonomy" id="40994"/>
    <lineage>
        <taxon>Eukaryota</taxon>
        <taxon>Fungi</taxon>
        <taxon>Dikarya</taxon>
        <taxon>Ascomycota</taxon>
        <taxon>Pezizomycotina</taxon>
        <taxon>Eurotiomycetes</taxon>
        <taxon>Eurotiomycetidae</taxon>
        <taxon>Eurotiales</taxon>
        <taxon>Aspergillaceae</taxon>
        <taxon>Penicillium</taxon>
    </lineage>
</organism>
<comment type="caution">
    <text evidence="1">The sequence shown here is derived from an EMBL/GenBank/DDBJ whole genome shotgun (WGS) entry which is preliminary data.</text>
</comment>
<dbReference type="GeneID" id="81593400"/>